<dbReference type="Proteomes" id="UP001164250">
    <property type="component" value="Chromosome 2"/>
</dbReference>
<accession>A0ACC1C3R9</accession>
<sequence>MKEEQEIVSWEAFKEGLHARATNWGTTSKGSWSDEEEEGTSAIESCIPNEEVSEISIHALGVPITLDLYLLSLKEYDTVLGTQWLSMLGPIMGFSKVAHVICGGWKTSGTGGMKTLETNIMDAGRLGKELQKNGEGFVLRINSLSLLDLGEKDDQITKEEINNELNQLLQDLENVFREPRELSQPRP</sequence>
<dbReference type="EMBL" id="CM047898">
    <property type="protein sequence ID" value="KAJ0106703.1"/>
    <property type="molecule type" value="Genomic_DNA"/>
</dbReference>
<name>A0ACC1C3R9_9ROSI</name>
<comment type="caution">
    <text evidence="1">The sequence shown here is derived from an EMBL/GenBank/DDBJ whole genome shotgun (WGS) entry which is preliminary data.</text>
</comment>
<organism evidence="1 2">
    <name type="scientific">Pistacia atlantica</name>
    <dbReference type="NCBI Taxonomy" id="434234"/>
    <lineage>
        <taxon>Eukaryota</taxon>
        <taxon>Viridiplantae</taxon>
        <taxon>Streptophyta</taxon>
        <taxon>Embryophyta</taxon>
        <taxon>Tracheophyta</taxon>
        <taxon>Spermatophyta</taxon>
        <taxon>Magnoliopsida</taxon>
        <taxon>eudicotyledons</taxon>
        <taxon>Gunneridae</taxon>
        <taxon>Pentapetalae</taxon>
        <taxon>rosids</taxon>
        <taxon>malvids</taxon>
        <taxon>Sapindales</taxon>
        <taxon>Anacardiaceae</taxon>
        <taxon>Pistacia</taxon>
    </lineage>
</organism>
<evidence type="ECO:0000313" key="2">
    <source>
        <dbReference type="Proteomes" id="UP001164250"/>
    </source>
</evidence>
<protein>
    <submittedName>
        <fullName evidence="1">Uncharacterized protein</fullName>
    </submittedName>
</protein>
<gene>
    <name evidence="1" type="ORF">Patl1_17827</name>
</gene>
<evidence type="ECO:0000313" key="1">
    <source>
        <dbReference type="EMBL" id="KAJ0106703.1"/>
    </source>
</evidence>
<keyword evidence="2" id="KW-1185">Reference proteome</keyword>
<reference evidence="2" key="1">
    <citation type="journal article" date="2023" name="G3 (Bethesda)">
        <title>Genome assembly and association tests identify interacting loci associated with vigor, precocity, and sex in interspecific pistachio rootstocks.</title>
        <authorList>
            <person name="Palmer W."/>
            <person name="Jacygrad E."/>
            <person name="Sagayaradj S."/>
            <person name="Cavanaugh K."/>
            <person name="Han R."/>
            <person name="Bertier L."/>
            <person name="Beede B."/>
            <person name="Kafkas S."/>
            <person name="Golino D."/>
            <person name="Preece J."/>
            <person name="Michelmore R."/>
        </authorList>
    </citation>
    <scope>NUCLEOTIDE SEQUENCE [LARGE SCALE GENOMIC DNA]</scope>
</reference>
<proteinExistence type="predicted"/>